<dbReference type="Proteomes" id="UP000051380">
    <property type="component" value="Unassembled WGS sequence"/>
</dbReference>
<protein>
    <submittedName>
        <fullName evidence="1">Uncharacterized protein</fullName>
    </submittedName>
</protein>
<organism evidence="1 2">
    <name type="scientific">Bradyrhizobium yuanmingense</name>
    <dbReference type="NCBI Taxonomy" id="108015"/>
    <lineage>
        <taxon>Bacteria</taxon>
        <taxon>Pseudomonadati</taxon>
        <taxon>Pseudomonadota</taxon>
        <taxon>Alphaproteobacteria</taxon>
        <taxon>Hyphomicrobiales</taxon>
        <taxon>Nitrobacteraceae</taxon>
        <taxon>Bradyrhizobium</taxon>
    </lineage>
</organism>
<dbReference type="AlphaFoldDB" id="A0A0R3CWX7"/>
<comment type="caution">
    <text evidence="1">The sequence shown here is derived from an EMBL/GenBank/DDBJ whole genome shotgun (WGS) entry which is preliminary data.</text>
</comment>
<reference evidence="1 2" key="1">
    <citation type="submission" date="2015-09" db="EMBL/GenBank/DDBJ databases">
        <title>Draft Genome Sequence of the Strain BR 3267 (Bradyrhizobium yuanmingense) recommended as inoculant for cowpea in Brazil.</title>
        <authorList>
            <person name="Simoes-Araujo J.L."/>
            <person name="Zilli J.E."/>
        </authorList>
    </citation>
    <scope>NUCLEOTIDE SEQUENCE [LARGE SCALE GENOMIC DNA]</scope>
    <source>
        <strain evidence="1 2">BR3267</strain>
    </source>
</reference>
<proteinExistence type="predicted"/>
<evidence type="ECO:0000313" key="1">
    <source>
        <dbReference type="EMBL" id="KRP99633.1"/>
    </source>
</evidence>
<accession>A0A0R3CWX7</accession>
<sequence length="107" mass="11166">MHASPARADTKEIVSALMAICVGGGSEEKLEAQGQVDVALTLKKLRTGDIGGSGGVAGKFSKAEWQGLIGGINSQITELQATQADKVRECLKPYMPGIVDAILKANR</sequence>
<evidence type="ECO:0000313" key="2">
    <source>
        <dbReference type="Proteomes" id="UP000051380"/>
    </source>
</evidence>
<gene>
    <name evidence="1" type="ORF">AOQ72_14185</name>
</gene>
<dbReference type="EMBL" id="LJYF01000012">
    <property type="protein sequence ID" value="KRP99633.1"/>
    <property type="molecule type" value="Genomic_DNA"/>
</dbReference>
<name>A0A0R3CWX7_9BRAD</name>